<proteinExistence type="inferred from homology"/>
<feature type="transmembrane region" description="Helical" evidence="8">
    <location>
        <begin position="7"/>
        <end position="32"/>
    </location>
</feature>
<keyword evidence="5 8" id="KW-0812">Transmembrane</keyword>
<feature type="transmembrane region" description="Helical" evidence="8">
    <location>
        <begin position="67"/>
        <end position="89"/>
    </location>
</feature>
<keyword evidence="2 8" id="KW-0813">Transport</keyword>
<evidence type="ECO:0000256" key="5">
    <source>
        <dbReference type="ARBA" id="ARBA00022692"/>
    </source>
</evidence>
<dbReference type="Pfam" id="PF00528">
    <property type="entry name" value="BPD_transp_1"/>
    <property type="match status" value="1"/>
</dbReference>
<evidence type="ECO:0000256" key="8">
    <source>
        <dbReference type="RuleBase" id="RU363032"/>
    </source>
</evidence>
<keyword evidence="7 8" id="KW-0472">Membrane</keyword>
<sequence length="260" mass="28214">MKLFLRISLGLVCILISLWLIAPTLVIIPISFSEQQSLVFPPRGFSWRWYQNIFESQSWKDSMITSLQVAVIVSILATLLGSFAALGIEHLKNKFGGMLKVILLTPIVMPGVVLAIGIYAIYLKYHLIGTYTGFILAHTLLALPFVVISVSANLAVFDNRLETAAASLGASKITTLLTVTIPLTLPGILSGILFSFVTSFNEIVISLFISSPQVTMLPVKIYSSITRDTDPTIAAIGSITFAVTTLLIGIGLLSSLKRKK</sequence>
<accession>A0A250AZC4</accession>
<dbReference type="InterPro" id="IPR035906">
    <property type="entry name" value="MetI-like_sf"/>
</dbReference>
<keyword evidence="6 8" id="KW-1133">Transmembrane helix</keyword>
<feature type="transmembrane region" description="Helical" evidence="8">
    <location>
        <begin position="101"/>
        <end position="122"/>
    </location>
</feature>
<evidence type="ECO:0000313" key="10">
    <source>
        <dbReference type="EMBL" id="ATA19323.1"/>
    </source>
</evidence>
<gene>
    <name evidence="10" type="ORF">AWC35_08225</name>
</gene>
<dbReference type="InterPro" id="IPR000515">
    <property type="entry name" value="MetI-like"/>
</dbReference>
<dbReference type="PANTHER" id="PTHR43357">
    <property type="entry name" value="INNER MEMBRANE ABC TRANSPORTER PERMEASE PROTEIN YDCV"/>
    <property type="match status" value="1"/>
</dbReference>
<comment type="subcellular location">
    <subcellularLocation>
        <location evidence="1">Cell inner membrane</location>
        <topology evidence="1">Multi-pass membrane protein</topology>
    </subcellularLocation>
    <subcellularLocation>
        <location evidence="8">Cell membrane</location>
        <topology evidence="8">Multi-pass membrane protein</topology>
    </subcellularLocation>
</comment>
<dbReference type="OrthoDB" id="9815533at2"/>
<evidence type="ECO:0000256" key="7">
    <source>
        <dbReference type="ARBA" id="ARBA00023136"/>
    </source>
</evidence>
<dbReference type="Gene3D" id="1.10.3720.10">
    <property type="entry name" value="MetI-like"/>
    <property type="match status" value="1"/>
</dbReference>
<dbReference type="EMBL" id="CP014136">
    <property type="protein sequence ID" value="ATA19323.1"/>
    <property type="molecule type" value="Genomic_DNA"/>
</dbReference>
<evidence type="ECO:0000313" key="11">
    <source>
        <dbReference type="Proteomes" id="UP000217182"/>
    </source>
</evidence>
<dbReference type="GO" id="GO:0055085">
    <property type="term" value="P:transmembrane transport"/>
    <property type="evidence" value="ECO:0007669"/>
    <property type="project" value="InterPro"/>
</dbReference>
<evidence type="ECO:0000256" key="6">
    <source>
        <dbReference type="ARBA" id="ARBA00022989"/>
    </source>
</evidence>
<reference evidence="10 11" key="1">
    <citation type="submission" date="2016-01" db="EMBL/GenBank/DDBJ databases">
        <authorList>
            <person name="Oliw E.H."/>
        </authorList>
    </citation>
    <scope>NUCLEOTIDE SEQUENCE [LARGE SCALE GENOMIC DNA]</scope>
    <source>
        <strain evidence="10 11">FRB97</strain>
    </source>
</reference>
<feature type="transmembrane region" description="Helical" evidence="8">
    <location>
        <begin position="134"/>
        <end position="156"/>
    </location>
</feature>
<feature type="domain" description="ABC transmembrane type-1" evidence="9">
    <location>
        <begin position="63"/>
        <end position="254"/>
    </location>
</feature>
<dbReference type="AlphaFoldDB" id="A0A250AZC4"/>
<protein>
    <submittedName>
        <fullName evidence="10">Polyamine ABC transporter permease</fullName>
    </submittedName>
</protein>
<evidence type="ECO:0000256" key="1">
    <source>
        <dbReference type="ARBA" id="ARBA00004429"/>
    </source>
</evidence>
<evidence type="ECO:0000256" key="3">
    <source>
        <dbReference type="ARBA" id="ARBA00022475"/>
    </source>
</evidence>
<dbReference type="PANTHER" id="PTHR43357:SF4">
    <property type="entry name" value="INNER MEMBRANE ABC TRANSPORTER PERMEASE PROTEIN YDCV"/>
    <property type="match status" value="1"/>
</dbReference>
<dbReference type="PROSITE" id="PS50928">
    <property type="entry name" value="ABC_TM1"/>
    <property type="match status" value="1"/>
</dbReference>
<dbReference type="KEGG" id="gqu:AWC35_08225"/>
<feature type="transmembrane region" description="Helical" evidence="8">
    <location>
        <begin position="176"/>
        <end position="197"/>
    </location>
</feature>
<evidence type="ECO:0000259" key="9">
    <source>
        <dbReference type="PROSITE" id="PS50928"/>
    </source>
</evidence>
<dbReference type="SUPFAM" id="SSF161098">
    <property type="entry name" value="MetI-like"/>
    <property type="match status" value="1"/>
</dbReference>
<keyword evidence="3" id="KW-1003">Cell membrane</keyword>
<evidence type="ECO:0000256" key="4">
    <source>
        <dbReference type="ARBA" id="ARBA00022519"/>
    </source>
</evidence>
<keyword evidence="11" id="KW-1185">Reference proteome</keyword>
<evidence type="ECO:0000256" key="2">
    <source>
        <dbReference type="ARBA" id="ARBA00022448"/>
    </source>
</evidence>
<keyword evidence="4" id="KW-0997">Cell inner membrane</keyword>
<name>A0A250AZC4_9GAMM</name>
<organism evidence="10 11">
    <name type="scientific">Gibbsiella quercinecans</name>
    <dbReference type="NCBI Taxonomy" id="929813"/>
    <lineage>
        <taxon>Bacteria</taxon>
        <taxon>Pseudomonadati</taxon>
        <taxon>Pseudomonadota</taxon>
        <taxon>Gammaproteobacteria</taxon>
        <taxon>Enterobacterales</taxon>
        <taxon>Yersiniaceae</taxon>
        <taxon>Gibbsiella</taxon>
    </lineage>
</organism>
<feature type="transmembrane region" description="Helical" evidence="8">
    <location>
        <begin position="233"/>
        <end position="256"/>
    </location>
</feature>
<comment type="similarity">
    <text evidence="8">Belongs to the binding-protein-dependent transport system permease family.</text>
</comment>
<dbReference type="CDD" id="cd06261">
    <property type="entry name" value="TM_PBP2"/>
    <property type="match status" value="1"/>
</dbReference>
<dbReference type="Proteomes" id="UP000217182">
    <property type="component" value="Chromosome"/>
</dbReference>
<dbReference type="GO" id="GO:0005886">
    <property type="term" value="C:plasma membrane"/>
    <property type="evidence" value="ECO:0007669"/>
    <property type="project" value="UniProtKB-SubCell"/>
</dbReference>